<evidence type="ECO:0000259" key="4">
    <source>
        <dbReference type="Pfam" id="PF00535"/>
    </source>
</evidence>
<evidence type="ECO:0000313" key="6">
    <source>
        <dbReference type="Proteomes" id="UP001142592"/>
    </source>
</evidence>
<comment type="caution">
    <text evidence="5">The sequence shown here is derived from an EMBL/GenBank/DDBJ whole genome shotgun (WGS) entry which is preliminary data.</text>
</comment>
<dbReference type="InterPro" id="IPR001173">
    <property type="entry name" value="Glyco_trans_2-like"/>
</dbReference>
<dbReference type="EMBL" id="JAPJUH010000002">
    <property type="protein sequence ID" value="MCX3264024.1"/>
    <property type="molecule type" value="Genomic_DNA"/>
</dbReference>
<sequence>MKIAVLLATFNRKEKTIACIKSLLAQEIKSNVQFEIFLTDDCSSDGTAEAVAEIWPYAHILHGNGKLFWAGGMRNSWSEALKKGADFYLLLNDDTVLNVNAIQVLLDSYNKIYANENLQSILIGSTSEFENSSISYGGKKLISKYKIKYADVFSEKEILACDLGNANIMLVPDKIVKSIGILSQAYSHGIADFDYTLYAKRKGFGVHVAPGVLGICTDDHGNNWKSQKTTLSERIKYLKSPKGLAYKEYLHLTRKFFPISLPETFVKLWLKTFFPVIWDKFKV</sequence>
<dbReference type="RefSeq" id="WP_010599399.1">
    <property type="nucleotide sequence ID" value="NZ_JAPJUH010000002.1"/>
</dbReference>
<gene>
    <name evidence="5" type="ORF">OQZ29_04665</name>
</gene>
<keyword evidence="6" id="KW-1185">Reference proteome</keyword>
<keyword evidence="2 5" id="KW-0328">Glycosyltransferase</keyword>
<dbReference type="PANTHER" id="PTHR43179">
    <property type="entry name" value="RHAMNOSYLTRANSFERASE WBBL"/>
    <property type="match status" value="1"/>
</dbReference>
<dbReference type="GO" id="GO:0016757">
    <property type="term" value="F:glycosyltransferase activity"/>
    <property type="evidence" value="ECO:0007669"/>
    <property type="project" value="UniProtKB-KW"/>
</dbReference>
<dbReference type="Proteomes" id="UP001142592">
    <property type="component" value="Unassembled WGS sequence"/>
</dbReference>
<reference evidence="5" key="1">
    <citation type="submission" date="2022-11" db="EMBL/GenBank/DDBJ databases">
        <authorList>
            <person name="Graham C."/>
            <person name="Newman J.D."/>
        </authorList>
    </citation>
    <scope>NUCLEOTIDE SEQUENCE</scope>
    <source>
        <strain evidence="5">DSM 19486</strain>
    </source>
</reference>
<organism evidence="5 6">
    <name type="scientific">Pedobacter agri</name>
    <dbReference type="NCBI Taxonomy" id="454586"/>
    <lineage>
        <taxon>Bacteria</taxon>
        <taxon>Pseudomonadati</taxon>
        <taxon>Bacteroidota</taxon>
        <taxon>Sphingobacteriia</taxon>
        <taxon>Sphingobacteriales</taxon>
        <taxon>Sphingobacteriaceae</taxon>
        <taxon>Pedobacter</taxon>
    </lineage>
</organism>
<dbReference type="EC" id="2.4.-.-" evidence="5"/>
<dbReference type="AlphaFoldDB" id="A0A9X3DB44"/>
<proteinExistence type="inferred from homology"/>
<evidence type="ECO:0000256" key="1">
    <source>
        <dbReference type="ARBA" id="ARBA00006739"/>
    </source>
</evidence>
<dbReference type="Gene3D" id="3.90.550.10">
    <property type="entry name" value="Spore Coat Polysaccharide Biosynthesis Protein SpsA, Chain A"/>
    <property type="match status" value="1"/>
</dbReference>
<dbReference type="InterPro" id="IPR029044">
    <property type="entry name" value="Nucleotide-diphossugar_trans"/>
</dbReference>
<evidence type="ECO:0000256" key="2">
    <source>
        <dbReference type="ARBA" id="ARBA00022676"/>
    </source>
</evidence>
<protein>
    <submittedName>
        <fullName evidence="5">Glycosyltransferase</fullName>
        <ecNumber evidence="5">2.4.-.-</ecNumber>
    </submittedName>
</protein>
<feature type="domain" description="Glycosyltransferase 2-like" evidence="4">
    <location>
        <begin position="5"/>
        <end position="128"/>
    </location>
</feature>
<comment type="similarity">
    <text evidence="1">Belongs to the glycosyltransferase 2 family.</text>
</comment>
<evidence type="ECO:0000313" key="5">
    <source>
        <dbReference type="EMBL" id="MCX3264024.1"/>
    </source>
</evidence>
<dbReference type="Pfam" id="PF00535">
    <property type="entry name" value="Glycos_transf_2"/>
    <property type="match status" value="1"/>
</dbReference>
<keyword evidence="3 5" id="KW-0808">Transferase</keyword>
<dbReference type="SUPFAM" id="SSF53448">
    <property type="entry name" value="Nucleotide-diphospho-sugar transferases"/>
    <property type="match status" value="1"/>
</dbReference>
<accession>A0A9X3DB44</accession>
<name>A0A9X3DB44_9SPHI</name>
<dbReference type="PANTHER" id="PTHR43179:SF12">
    <property type="entry name" value="GALACTOFURANOSYLTRANSFERASE GLFT2"/>
    <property type="match status" value="1"/>
</dbReference>
<evidence type="ECO:0000256" key="3">
    <source>
        <dbReference type="ARBA" id="ARBA00022679"/>
    </source>
</evidence>